<organism evidence="2 3">
    <name type="scientific">Trichonephila inaurata madagascariensis</name>
    <dbReference type="NCBI Taxonomy" id="2747483"/>
    <lineage>
        <taxon>Eukaryota</taxon>
        <taxon>Metazoa</taxon>
        <taxon>Ecdysozoa</taxon>
        <taxon>Arthropoda</taxon>
        <taxon>Chelicerata</taxon>
        <taxon>Arachnida</taxon>
        <taxon>Araneae</taxon>
        <taxon>Araneomorphae</taxon>
        <taxon>Entelegynae</taxon>
        <taxon>Araneoidea</taxon>
        <taxon>Nephilidae</taxon>
        <taxon>Trichonephila</taxon>
        <taxon>Trichonephila inaurata</taxon>
    </lineage>
</organism>
<dbReference type="AlphaFoldDB" id="A0A8X6XJD0"/>
<gene>
    <name evidence="2" type="primary">AVEN_188418_1</name>
    <name evidence="2" type="ORF">TNIN_298881</name>
</gene>
<proteinExistence type="predicted"/>
<keyword evidence="1" id="KW-0812">Transmembrane</keyword>
<evidence type="ECO:0000256" key="1">
    <source>
        <dbReference type="SAM" id="Phobius"/>
    </source>
</evidence>
<protein>
    <submittedName>
        <fullName evidence="2">Uncharacterized protein</fullName>
    </submittedName>
</protein>
<sequence length="300" mass="34147">MENNNIKTCKEEFEGETVFLAKGSMTVDVAKVQSSEDILLHVMGGVGASVGVLGLVSVSVKVKVANPKPKTDIPEDGALYLSEIELGGNELFLVTLEFESEKQKVDVEITVTFKILFWSVSAKVKFVHETFKSKAKARIQFKSSWRQELDVSFSDLGSAIPKIEEIENMYMKGPQELRSMSNEDEKSHSFYYFSSWKQNPYGAQFNPALVHHDLDFLNDQITEMKSVIQINILKDKSWSADQRRQMVQLNQTLTTKTSDLTTGLEKYHKLSVQERSNLRQIYGVDKAPLYYTRRLNKIVQ</sequence>
<reference evidence="2" key="1">
    <citation type="submission" date="2020-08" db="EMBL/GenBank/DDBJ databases">
        <title>Multicomponent nature underlies the extraordinary mechanical properties of spider dragline silk.</title>
        <authorList>
            <person name="Kono N."/>
            <person name="Nakamura H."/>
            <person name="Mori M."/>
            <person name="Yoshida Y."/>
            <person name="Ohtoshi R."/>
            <person name="Malay A.D."/>
            <person name="Moran D.A.P."/>
            <person name="Tomita M."/>
            <person name="Numata K."/>
            <person name="Arakawa K."/>
        </authorList>
    </citation>
    <scope>NUCLEOTIDE SEQUENCE</scope>
</reference>
<dbReference type="Proteomes" id="UP000886998">
    <property type="component" value="Unassembled WGS sequence"/>
</dbReference>
<keyword evidence="3" id="KW-1185">Reference proteome</keyword>
<evidence type="ECO:0000313" key="2">
    <source>
        <dbReference type="EMBL" id="GFY54309.1"/>
    </source>
</evidence>
<accession>A0A8X6XJD0</accession>
<comment type="caution">
    <text evidence="2">The sequence shown here is derived from an EMBL/GenBank/DDBJ whole genome shotgun (WGS) entry which is preliminary data.</text>
</comment>
<keyword evidence="1" id="KW-1133">Transmembrane helix</keyword>
<feature type="transmembrane region" description="Helical" evidence="1">
    <location>
        <begin position="38"/>
        <end position="60"/>
    </location>
</feature>
<dbReference type="EMBL" id="BMAV01009824">
    <property type="protein sequence ID" value="GFY54309.1"/>
    <property type="molecule type" value="Genomic_DNA"/>
</dbReference>
<name>A0A8X6XJD0_9ARAC</name>
<keyword evidence="1" id="KW-0472">Membrane</keyword>
<evidence type="ECO:0000313" key="3">
    <source>
        <dbReference type="Proteomes" id="UP000886998"/>
    </source>
</evidence>
<dbReference type="OrthoDB" id="6435493at2759"/>